<dbReference type="Gene3D" id="2.130.10.10">
    <property type="entry name" value="YVTN repeat-like/Quinoprotein amine dehydrogenase"/>
    <property type="match status" value="1"/>
</dbReference>
<accession>A0A6L8VAE2</accession>
<dbReference type="InterPro" id="IPR052025">
    <property type="entry name" value="Xyloglucanase_GH74"/>
</dbReference>
<dbReference type="GO" id="GO:0010411">
    <property type="term" value="P:xyloglucan metabolic process"/>
    <property type="evidence" value="ECO:0007669"/>
    <property type="project" value="TreeGrafter"/>
</dbReference>
<dbReference type="SUPFAM" id="SSF110296">
    <property type="entry name" value="Oligoxyloglucan reducing end-specific cellobiohydrolase"/>
    <property type="match status" value="1"/>
</dbReference>
<dbReference type="PANTHER" id="PTHR43739:SF5">
    <property type="entry name" value="EXO-ALPHA-SIALIDASE"/>
    <property type="match status" value="1"/>
</dbReference>
<gene>
    <name evidence="1" type="ORF">GQF01_34580</name>
</gene>
<dbReference type="InterPro" id="IPR015943">
    <property type="entry name" value="WD40/YVTN_repeat-like_dom_sf"/>
</dbReference>
<dbReference type="CDD" id="cd15482">
    <property type="entry name" value="Sialidase_non-viral"/>
    <property type="match status" value="1"/>
</dbReference>
<dbReference type="Proteomes" id="UP000481087">
    <property type="component" value="Unassembled WGS sequence"/>
</dbReference>
<dbReference type="RefSeq" id="WP_161411879.1">
    <property type="nucleotide sequence ID" value="NZ_WTUZ01000040.1"/>
</dbReference>
<comment type="caution">
    <text evidence="1">The sequence shown here is derived from an EMBL/GenBank/DDBJ whole genome shotgun (WGS) entry which is preliminary data.</text>
</comment>
<name>A0A6L8VAE2_9BACL</name>
<organism evidence="1 2">
    <name type="scientific">Paenibacillus silvestris</name>
    <dbReference type="NCBI Taxonomy" id="2606219"/>
    <lineage>
        <taxon>Bacteria</taxon>
        <taxon>Bacillati</taxon>
        <taxon>Bacillota</taxon>
        <taxon>Bacilli</taxon>
        <taxon>Bacillales</taxon>
        <taxon>Paenibacillaceae</taxon>
        <taxon>Paenibacillus</taxon>
    </lineage>
</organism>
<reference evidence="1 2" key="1">
    <citation type="submission" date="2019-12" db="EMBL/GenBank/DDBJ databases">
        <title>Paenibacillus sp. nov. sp. isolated from soil.</title>
        <authorList>
            <person name="Kim J."/>
            <person name="Jeong S.E."/>
            <person name="Jung H.S."/>
            <person name="Jeon C.O."/>
        </authorList>
    </citation>
    <scope>NUCLEOTIDE SEQUENCE [LARGE SCALE GENOMIC DNA]</scope>
    <source>
        <strain evidence="1 2">5J-6</strain>
    </source>
</reference>
<keyword evidence="2" id="KW-1185">Reference proteome</keyword>
<proteinExistence type="predicted"/>
<dbReference type="PANTHER" id="PTHR43739">
    <property type="entry name" value="XYLOGLUCANASE (EUROFUNG)"/>
    <property type="match status" value="1"/>
</dbReference>
<dbReference type="EMBL" id="WTUZ01000040">
    <property type="protein sequence ID" value="MZQ87255.1"/>
    <property type="molecule type" value="Genomic_DNA"/>
</dbReference>
<evidence type="ECO:0000313" key="1">
    <source>
        <dbReference type="EMBL" id="MZQ87255.1"/>
    </source>
</evidence>
<evidence type="ECO:0000313" key="2">
    <source>
        <dbReference type="Proteomes" id="UP000481087"/>
    </source>
</evidence>
<sequence>MAKRVQLLVGTNKGVFIYTSTMERRNWSLQGPFLPGWEAYSILGDTRNGNKLYVGSSHAAYGATLRMSDNGGETWEQIEESPSYSVESGFSLNRIWQIVQGHATEPETLFAGVEEAGIFVSRDNGLSWQELDALTKHPTHPDWFPGAGGMCLHTILVDPRNAQRMWVGISAVGVFRTLDGGTSWHPCNNGLNRVPTGQPDERVGYCVHKMVLDPQNSDVLYMQEHSGVFQSVDGGDSWFPIEEGLTLREGDMPFGFPIAIAPTGDLFLIPLESSEQRSMRDGKLLVYRMASGEYSWKPIGDVLPEEQRHVSVLRDAMTVDNLDPYGLYFGTTSGEVFCSLDRGENWERLPGQFSRVLTVKTLILED</sequence>
<protein>
    <submittedName>
        <fullName evidence="1">Exo-alpha-sialidase</fullName>
    </submittedName>
</protein>
<dbReference type="AlphaFoldDB" id="A0A6L8VAE2"/>